<evidence type="ECO:0000256" key="6">
    <source>
        <dbReference type="SAM" id="MobiDB-lite"/>
    </source>
</evidence>
<dbReference type="GO" id="GO:0031124">
    <property type="term" value="P:mRNA 3'-end processing"/>
    <property type="evidence" value="ECO:0007669"/>
    <property type="project" value="InterPro"/>
</dbReference>
<dbReference type="GO" id="GO:0005840">
    <property type="term" value="C:ribosome"/>
    <property type="evidence" value="ECO:0007669"/>
    <property type="project" value="UniProtKB-KW"/>
</dbReference>
<sequence length="513" mass="55060">MDHSYTRRREGGPPGGPGGFGGFSGYGGGGGGGGYGGGGGGPGGYGGGGGPGGFSGGGGYGGYGGGGGPPGGPRRRFRDYDPEEYAPRRKIHGQRPVDVYSPAIQHVLTRLVPRRTPYSYHVAPHEYYTKDLVAASVTHYNPSTALCTQWVNTSYHPDSKGGRIRTPLYGLQWSPSGRRLLCSTGRGEFVLFNGQSFGVEVKTVAHEDNRPCRAIAWGRRHDLILSGDDAGKLKMWMSNFVFMAEVDTSHRAVREITWAPLELKFCTAGQDGSARVWDTNAVGSAHTSAASAAADGTERGVLEEVKLEGHGGDVTTAHWHPYRALIATGSQDTQCRLWDPRTASRGSIAALHGHSQTLTCVRWHPDGRTLLSASKDGTVKLWDIRKTQPEVRRFTGHTDAVDKVDWHPTVSDLFASTGADGSILYWMVAEGDGSMVHGVEEVSRDAAAIEAAHEKFRDKPNPVHCVAWSPLGNMLASSGHEVKYWTRNKPGALEEKERGGESDILDEQGHAMA</sequence>
<dbReference type="Gene3D" id="2.130.10.10">
    <property type="entry name" value="YVTN repeat-like/Quinoprotein amine dehydrogenase"/>
    <property type="match status" value="3"/>
</dbReference>
<dbReference type="PROSITE" id="PS50294">
    <property type="entry name" value="WD_REPEATS_REGION"/>
    <property type="match status" value="3"/>
</dbReference>
<dbReference type="InterPro" id="IPR001680">
    <property type="entry name" value="WD40_rpt"/>
</dbReference>
<dbReference type="PRINTS" id="PR00320">
    <property type="entry name" value="GPROTEINBRPT"/>
</dbReference>
<feature type="repeat" description="WD" evidence="5">
    <location>
        <begin position="246"/>
        <end position="287"/>
    </location>
</feature>
<comment type="caution">
    <text evidence="7">The sequence shown here is derived from an EMBL/GenBank/DDBJ whole genome shotgun (WGS) entry which is preliminary data.</text>
</comment>
<name>A0AAW0F257_9TRYP</name>
<keyword evidence="1 5" id="KW-0853">WD repeat</keyword>
<evidence type="ECO:0000313" key="8">
    <source>
        <dbReference type="Proteomes" id="UP001430356"/>
    </source>
</evidence>
<feature type="region of interest" description="Disordered" evidence="6">
    <location>
        <begin position="494"/>
        <end position="513"/>
    </location>
</feature>
<dbReference type="EMBL" id="JAECZO010000007">
    <property type="protein sequence ID" value="KAK7200642.1"/>
    <property type="molecule type" value="Genomic_DNA"/>
</dbReference>
<evidence type="ECO:0000256" key="5">
    <source>
        <dbReference type="PROSITE-ProRule" id="PRU00221"/>
    </source>
</evidence>
<dbReference type="AlphaFoldDB" id="A0AAW0F257"/>
<evidence type="ECO:0000256" key="3">
    <source>
        <dbReference type="ARBA" id="ARBA00022980"/>
    </source>
</evidence>
<dbReference type="Proteomes" id="UP001430356">
    <property type="component" value="Unassembled WGS sequence"/>
</dbReference>
<gene>
    <name evidence="7" type="ORF">NESM_000120400</name>
</gene>
<protein>
    <submittedName>
        <fullName evidence="7">WD-40 repeat protein</fullName>
    </submittedName>
</protein>
<evidence type="ECO:0000256" key="4">
    <source>
        <dbReference type="ARBA" id="ARBA00023274"/>
    </source>
</evidence>
<dbReference type="InterPro" id="IPR036322">
    <property type="entry name" value="WD40_repeat_dom_sf"/>
</dbReference>
<feature type="repeat" description="WD" evidence="5">
    <location>
        <begin position="351"/>
        <end position="392"/>
    </location>
</feature>
<dbReference type="PANTHER" id="PTHR22836">
    <property type="entry name" value="WD40 REPEAT PROTEIN"/>
    <property type="match status" value="1"/>
</dbReference>
<dbReference type="FunFam" id="2.130.10.10:FF:001775">
    <property type="entry name" value="WD domain, G-beta repeat, putative"/>
    <property type="match status" value="1"/>
</dbReference>
<dbReference type="InterPro" id="IPR015943">
    <property type="entry name" value="WD40/YVTN_repeat-like_dom_sf"/>
</dbReference>
<keyword evidence="8" id="KW-1185">Reference proteome</keyword>
<keyword evidence="3" id="KW-0689">Ribosomal protein</keyword>
<dbReference type="PROSITE" id="PS50082">
    <property type="entry name" value="WD_REPEATS_2"/>
    <property type="match status" value="4"/>
</dbReference>
<evidence type="ECO:0000313" key="7">
    <source>
        <dbReference type="EMBL" id="KAK7200642.1"/>
    </source>
</evidence>
<evidence type="ECO:0000256" key="1">
    <source>
        <dbReference type="ARBA" id="ARBA00022574"/>
    </source>
</evidence>
<dbReference type="SUPFAM" id="SSF50978">
    <property type="entry name" value="WD40 repeat-like"/>
    <property type="match status" value="1"/>
</dbReference>
<feature type="compositionally biased region" description="Gly residues" evidence="6">
    <location>
        <begin position="17"/>
        <end position="40"/>
    </location>
</feature>
<dbReference type="GO" id="GO:0005847">
    <property type="term" value="C:mRNA cleavage and polyadenylation specificity factor complex"/>
    <property type="evidence" value="ECO:0007669"/>
    <property type="project" value="TreeGrafter"/>
</dbReference>
<dbReference type="InterPro" id="IPR019775">
    <property type="entry name" value="WD40_repeat_CS"/>
</dbReference>
<proteinExistence type="predicted"/>
<organism evidence="7 8">
    <name type="scientific">Novymonas esmeraldas</name>
    <dbReference type="NCBI Taxonomy" id="1808958"/>
    <lineage>
        <taxon>Eukaryota</taxon>
        <taxon>Discoba</taxon>
        <taxon>Euglenozoa</taxon>
        <taxon>Kinetoplastea</taxon>
        <taxon>Metakinetoplastina</taxon>
        <taxon>Trypanosomatida</taxon>
        <taxon>Trypanosomatidae</taxon>
        <taxon>Novymonas</taxon>
    </lineage>
</organism>
<feature type="region of interest" description="Disordered" evidence="6">
    <location>
        <begin position="1"/>
        <end position="40"/>
    </location>
</feature>
<dbReference type="PROSITE" id="PS00678">
    <property type="entry name" value="WD_REPEATS_1"/>
    <property type="match status" value="1"/>
</dbReference>
<dbReference type="GO" id="GO:1990904">
    <property type="term" value="C:ribonucleoprotein complex"/>
    <property type="evidence" value="ECO:0007669"/>
    <property type="project" value="UniProtKB-KW"/>
</dbReference>
<dbReference type="InterPro" id="IPR020472">
    <property type="entry name" value="WD40_PAC1"/>
</dbReference>
<dbReference type="PANTHER" id="PTHR22836:SF0">
    <property type="entry name" value="PRE-MRNA 3' END PROCESSING PROTEIN WDR33"/>
    <property type="match status" value="1"/>
</dbReference>
<keyword evidence="2" id="KW-0677">Repeat</keyword>
<feature type="repeat" description="WD" evidence="5">
    <location>
        <begin position="394"/>
        <end position="436"/>
    </location>
</feature>
<keyword evidence="4" id="KW-0687">Ribonucleoprotein</keyword>
<dbReference type="CDD" id="cd00200">
    <property type="entry name" value="WD40"/>
    <property type="match status" value="1"/>
</dbReference>
<dbReference type="InterPro" id="IPR045245">
    <property type="entry name" value="Pfs2-like"/>
</dbReference>
<reference evidence="7 8" key="1">
    <citation type="journal article" date="2021" name="MBio">
        <title>A New Model Trypanosomatid, Novymonas esmeraldas: Genomic Perception of Its 'Candidatus Pandoraea novymonadis' Endosymbiont.</title>
        <authorList>
            <person name="Zakharova A."/>
            <person name="Saura A."/>
            <person name="Butenko A."/>
            <person name="Podesvova L."/>
            <person name="Warmusova S."/>
            <person name="Kostygov A.Y."/>
            <person name="Nenarokova A."/>
            <person name="Lukes J."/>
            <person name="Opperdoes F.R."/>
            <person name="Yurchenko V."/>
        </authorList>
    </citation>
    <scope>NUCLEOTIDE SEQUENCE [LARGE SCALE GENOMIC DNA]</scope>
    <source>
        <strain evidence="7 8">E262AT.01</strain>
    </source>
</reference>
<dbReference type="SMART" id="SM00320">
    <property type="entry name" value="WD40"/>
    <property type="match status" value="7"/>
</dbReference>
<feature type="repeat" description="WD" evidence="5">
    <location>
        <begin position="307"/>
        <end position="348"/>
    </location>
</feature>
<feature type="compositionally biased region" description="Basic and acidic residues" evidence="6">
    <location>
        <begin position="1"/>
        <end position="11"/>
    </location>
</feature>
<evidence type="ECO:0000256" key="2">
    <source>
        <dbReference type="ARBA" id="ARBA00022737"/>
    </source>
</evidence>
<dbReference type="Pfam" id="PF00400">
    <property type="entry name" value="WD40"/>
    <property type="match status" value="5"/>
</dbReference>
<accession>A0AAW0F257</accession>